<dbReference type="Pfam" id="PF00532">
    <property type="entry name" value="Peripla_BP_1"/>
    <property type="match status" value="1"/>
</dbReference>
<dbReference type="Gene3D" id="3.40.50.2300">
    <property type="match status" value="2"/>
</dbReference>
<evidence type="ECO:0000256" key="3">
    <source>
        <dbReference type="ARBA" id="ARBA00023163"/>
    </source>
</evidence>
<dbReference type="AlphaFoldDB" id="A0A850R7K5"/>
<evidence type="ECO:0000256" key="2">
    <source>
        <dbReference type="ARBA" id="ARBA00023125"/>
    </source>
</evidence>
<name>A0A850R7K5_9LACO</name>
<dbReference type="InterPro" id="IPR028082">
    <property type="entry name" value="Peripla_BP_I"/>
</dbReference>
<proteinExistence type="predicted"/>
<dbReference type="SUPFAM" id="SSF47413">
    <property type="entry name" value="lambda repressor-like DNA-binding domains"/>
    <property type="match status" value="1"/>
</dbReference>
<feature type="domain" description="HTH lacI-type" evidence="4">
    <location>
        <begin position="3"/>
        <end position="58"/>
    </location>
</feature>
<keyword evidence="2 5" id="KW-0238">DNA-binding</keyword>
<dbReference type="SMART" id="SM00354">
    <property type="entry name" value="HTH_LACI"/>
    <property type="match status" value="1"/>
</dbReference>
<dbReference type="GO" id="GO:0000976">
    <property type="term" value="F:transcription cis-regulatory region binding"/>
    <property type="evidence" value="ECO:0007669"/>
    <property type="project" value="TreeGrafter"/>
</dbReference>
<dbReference type="InterPro" id="IPR001761">
    <property type="entry name" value="Peripla_BP/Lac1_sug-bd_dom"/>
</dbReference>
<dbReference type="SUPFAM" id="SSF53822">
    <property type="entry name" value="Periplasmic binding protein-like I"/>
    <property type="match status" value="1"/>
</dbReference>
<dbReference type="RefSeq" id="WP_176942675.1">
    <property type="nucleotide sequence ID" value="NZ_JABZEC010000004.1"/>
</dbReference>
<dbReference type="PROSITE" id="PS50932">
    <property type="entry name" value="HTH_LACI_2"/>
    <property type="match status" value="1"/>
</dbReference>
<accession>A0A850R7K5</accession>
<evidence type="ECO:0000313" key="5">
    <source>
        <dbReference type="EMBL" id="NVY96505.1"/>
    </source>
</evidence>
<comment type="caution">
    <text evidence="5">The sequence shown here is derived from an EMBL/GenBank/DDBJ whole genome shotgun (WGS) entry which is preliminary data.</text>
</comment>
<dbReference type="EMBL" id="JABZEC010000004">
    <property type="protein sequence ID" value="NVY96505.1"/>
    <property type="molecule type" value="Genomic_DNA"/>
</dbReference>
<dbReference type="Gene3D" id="1.10.260.40">
    <property type="entry name" value="lambda repressor-like DNA-binding domains"/>
    <property type="match status" value="1"/>
</dbReference>
<dbReference type="Proteomes" id="UP000563523">
    <property type="component" value="Unassembled WGS sequence"/>
</dbReference>
<reference evidence="5 6" key="1">
    <citation type="submission" date="2020-06" db="EMBL/GenBank/DDBJ databases">
        <authorList>
            <person name="Kang J."/>
        </authorList>
    </citation>
    <scope>NUCLEOTIDE SEQUENCE [LARGE SCALE GENOMIC DNA]</scope>
    <source>
        <strain evidence="5 6">DCY120</strain>
    </source>
</reference>
<keyword evidence="1" id="KW-0805">Transcription regulation</keyword>
<evidence type="ECO:0000259" key="4">
    <source>
        <dbReference type="PROSITE" id="PS50932"/>
    </source>
</evidence>
<organism evidence="5 6">
    <name type="scientific">Bombilactobacillus apium</name>
    <dbReference type="NCBI Taxonomy" id="2675299"/>
    <lineage>
        <taxon>Bacteria</taxon>
        <taxon>Bacillati</taxon>
        <taxon>Bacillota</taxon>
        <taxon>Bacilli</taxon>
        <taxon>Lactobacillales</taxon>
        <taxon>Lactobacillaceae</taxon>
        <taxon>Bombilactobacillus</taxon>
    </lineage>
</organism>
<dbReference type="InterPro" id="IPR010982">
    <property type="entry name" value="Lambda_DNA-bd_dom_sf"/>
</dbReference>
<protein>
    <submittedName>
        <fullName evidence="5">LacI family DNA-binding transcriptional regulator</fullName>
    </submittedName>
</protein>
<dbReference type="Pfam" id="PF00356">
    <property type="entry name" value="LacI"/>
    <property type="match status" value="1"/>
</dbReference>
<dbReference type="CDD" id="cd01392">
    <property type="entry name" value="HTH_LacI"/>
    <property type="match status" value="1"/>
</dbReference>
<evidence type="ECO:0000256" key="1">
    <source>
        <dbReference type="ARBA" id="ARBA00023015"/>
    </source>
</evidence>
<evidence type="ECO:0000313" key="6">
    <source>
        <dbReference type="Proteomes" id="UP000563523"/>
    </source>
</evidence>
<gene>
    <name evidence="5" type="ORF">HU830_04890</name>
</gene>
<dbReference type="PANTHER" id="PTHR30146:SF109">
    <property type="entry name" value="HTH-TYPE TRANSCRIPTIONAL REGULATOR GALS"/>
    <property type="match status" value="1"/>
</dbReference>
<dbReference type="GO" id="GO:0003700">
    <property type="term" value="F:DNA-binding transcription factor activity"/>
    <property type="evidence" value="ECO:0007669"/>
    <property type="project" value="TreeGrafter"/>
</dbReference>
<keyword evidence="6" id="KW-1185">Reference proteome</keyword>
<dbReference type="PANTHER" id="PTHR30146">
    <property type="entry name" value="LACI-RELATED TRANSCRIPTIONAL REPRESSOR"/>
    <property type="match status" value="1"/>
</dbReference>
<dbReference type="InterPro" id="IPR000843">
    <property type="entry name" value="HTH_LacI"/>
</dbReference>
<keyword evidence="3" id="KW-0804">Transcription</keyword>
<sequence>MPTTIKDIAQTTGFSTATVSRVLTNKTGFFNAKTAQKIRQAAHDLGYQKNIAATELVTQKSDVVAVIVNSTNTNFSEAIIQGIQEQAEKAHKTIIILYTENRNPKAQKKALTTAWERSVAGILLLSVNLAPANLELLKNSQIPFYFVSINFQDPTLPCITADDYEIGYLATQYLIRKGHQRIGLAGIDLSDSFTGQLRRSGYHQALADYHLPVDSSWIQTGDYSYAAGKKALTNYLADEQPVTAVIAGSDLVGIGILKQAHQQNLEIPQQLSVITIDGTQLCDFVQPSLTSVSQKFYQMGKISLHQLLADRQQSNYVSSKIVERESVLDRLQH</sequence>